<proteinExistence type="predicted"/>
<dbReference type="STRING" id="659014.SAMN04487996_103263"/>
<keyword evidence="1" id="KW-0479">Metal-binding</keyword>
<dbReference type="GO" id="GO:0019213">
    <property type="term" value="F:deacetylase activity"/>
    <property type="evidence" value="ECO:0007669"/>
    <property type="project" value="InterPro"/>
</dbReference>
<accession>A0A1G6ZWW3</accession>
<dbReference type="Gene3D" id="2.30.40.10">
    <property type="entry name" value="Urease, subunit C, domain 1"/>
    <property type="match status" value="1"/>
</dbReference>
<protein>
    <submittedName>
        <fullName evidence="4">Dihydroorotase</fullName>
    </submittedName>
</protein>
<feature type="binding site" evidence="1">
    <location>
        <position position="86"/>
    </location>
    <ligand>
        <name>Zn(2+)</name>
        <dbReference type="ChEBI" id="CHEBI:29105"/>
        <label>1</label>
    </ligand>
</feature>
<feature type="binding site" description="via carbamate group" evidence="1">
    <location>
        <position position="187"/>
    </location>
    <ligand>
        <name>Zn(2+)</name>
        <dbReference type="ChEBI" id="CHEBI:29105"/>
        <label>1</label>
    </ligand>
</feature>
<name>A0A1G6ZWW3_9BACT</name>
<reference evidence="5" key="1">
    <citation type="submission" date="2016-10" db="EMBL/GenBank/DDBJ databases">
        <authorList>
            <person name="Varghese N."/>
            <person name="Submissions S."/>
        </authorList>
    </citation>
    <scope>NUCLEOTIDE SEQUENCE [LARGE SCALE GENOMIC DNA]</scope>
    <source>
        <strain evidence="5">DSM 25329</strain>
    </source>
</reference>
<feature type="modified residue" description="N6-carboxylysine" evidence="2">
    <location>
        <position position="187"/>
    </location>
</feature>
<dbReference type="InterPro" id="IPR011059">
    <property type="entry name" value="Metal-dep_hydrolase_composite"/>
</dbReference>
<evidence type="ECO:0000256" key="2">
    <source>
        <dbReference type="PIRSR" id="PIRSR039004-2"/>
    </source>
</evidence>
<feature type="signal peptide" evidence="3">
    <location>
        <begin position="1"/>
        <end position="21"/>
    </location>
</feature>
<dbReference type="AlphaFoldDB" id="A0A1G6ZWW3"/>
<evidence type="ECO:0000256" key="3">
    <source>
        <dbReference type="SAM" id="SignalP"/>
    </source>
</evidence>
<dbReference type="Proteomes" id="UP000198748">
    <property type="component" value="Unassembled WGS sequence"/>
</dbReference>
<feature type="binding site" evidence="1">
    <location>
        <position position="84"/>
    </location>
    <ligand>
        <name>Zn(2+)</name>
        <dbReference type="ChEBI" id="CHEBI:29105"/>
        <label>1</label>
    </ligand>
</feature>
<feature type="binding site" evidence="1">
    <location>
        <position position="305"/>
    </location>
    <ligand>
        <name>Zn(2+)</name>
        <dbReference type="ChEBI" id="CHEBI:29105"/>
        <label>1</label>
    </ligand>
</feature>
<keyword evidence="1" id="KW-0862">Zinc</keyword>
<dbReference type="GO" id="GO:0046872">
    <property type="term" value="F:metal ion binding"/>
    <property type="evidence" value="ECO:0007669"/>
    <property type="project" value="UniProtKB-KW"/>
</dbReference>
<dbReference type="InterPro" id="IPR020043">
    <property type="entry name" value="Deacetylase_Atu3266-like"/>
</dbReference>
<feature type="binding site" evidence="1">
    <location>
        <position position="242"/>
    </location>
    <ligand>
        <name>Zn(2+)</name>
        <dbReference type="ChEBI" id="CHEBI:29105"/>
        <label>2</label>
    </ligand>
</feature>
<gene>
    <name evidence="4" type="ORF">SAMN04487996_103263</name>
</gene>
<dbReference type="Gene3D" id="3.20.20.140">
    <property type="entry name" value="Metal-dependent hydrolases"/>
    <property type="match status" value="1"/>
</dbReference>
<dbReference type="OrthoDB" id="9775607at2"/>
<feature type="chain" id="PRO_5011551616" evidence="3">
    <location>
        <begin position="22"/>
        <end position="424"/>
    </location>
</feature>
<keyword evidence="3" id="KW-0732">Signal</keyword>
<keyword evidence="5" id="KW-1185">Reference proteome</keyword>
<dbReference type="EMBL" id="FNAN01000003">
    <property type="protein sequence ID" value="SDE07072.1"/>
    <property type="molecule type" value="Genomic_DNA"/>
</dbReference>
<evidence type="ECO:0000313" key="4">
    <source>
        <dbReference type="EMBL" id="SDE07072.1"/>
    </source>
</evidence>
<dbReference type="RefSeq" id="WP_090147518.1">
    <property type="nucleotide sequence ID" value="NZ_FNAN01000003.1"/>
</dbReference>
<dbReference type="PANTHER" id="PTHR42717:SF1">
    <property type="entry name" value="IMIDAZOLONEPROPIONASE AND RELATED AMIDOHYDROLASES"/>
    <property type="match status" value="1"/>
</dbReference>
<evidence type="ECO:0000256" key="1">
    <source>
        <dbReference type="PIRSR" id="PIRSR039004-1"/>
    </source>
</evidence>
<dbReference type="InterPro" id="IPR032466">
    <property type="entry name" value="Metal_Hydrolase"/>
</dbReference>
<dbReference type="GO" id="GO:0016810">
    <property type="term" value="F:hydrolase activity, acting on carbon-nitrogen (but not peptide) bonds"/>
    <property type="evidence" value="ECO:0007669"/>
    <property type="project" value="InterPro"/>
</dbReference>
<organism evidence="4 5">
    <name type="scientific">Dyadobacter soli</name>
    <dbReference type="NCBI Taxonomy" id="659014"/>
    <lineage>
        <taxon>Bacteria</taxon>
        <taxon>Pseudomonadati</taxon>
        <taxon>Bacteroidota</taxon>
        <taxon>Cytophagia</taxon>
        <taxon>Cytophagales</taxon>
        <taxon>Spirosomataceae</taxon>
        <taxon>Dyadobacter</taxon>
    </lineage>
</organism>
<dbReference type="SUPFAM" id="SSF51338">
    <property type="entry name" value="Composite domain of metallo-dependent hydrolases"/>
    <property type="match status" value="1"/>
</dbReference>
<evidence type="ECO:0000313" key="5">
    <source>
        <dbReference type="Proteomes" id="UP000198748"/>
    </source>
</evidence>
<dbReference type="NCBIfam" id="NF006689">
    <property type="entry name" value="PRK09237.1"/>
    <property type="match status" value="1"/>
</dbReference>
<dbReference type="SUPFAM" id="SSF51556">
    <property type="entry name" value="Metallo-dependent hydrolases"/>
    <property type="match status" value="1"/>
</dbReference>
<dbReference type="PANTHER" id="PTHR42717">
    <property type="entry name" value="DIHYDROOROTASE-RELATED"/>
    <property type="match status" value="1"/>
</dbReference>
<feature type="binding site" description="via carbamate group" evidence="1">
    <location>
        <position position="187"/>
    </location>
    <ligand>
        <name>Zn(2+)</name>
        <dbReference type="ChEBI" id="CHEBI:29105"/>
        <label>2</label>
    </ligand>
</feature>
<sequence>MIKKVFIAAALFCSAGFAAHAQKYSIVIKGGHVIDPKNNINSIMDVALKGDTVMLVAKNIDAKEGKQVVNAKGLFVTPGLIDMHSHNFFGTRMDQTYSNGPNALPPDGFTFRTGVTTVVDAGCAGWKSFPDFKKQTIDASRTRVLSFLNIVGEGMRGGTYEQNVEDMDAAATAKVAKEYPEYIVGIKLAHFNGYNWAPTDRAVEAGKLANIPVMIDFGGSQPVLPIEELFMKHLRPGDIFTHCFGQLASREPIVDVKAGKVKPFVYEARKKGIIFDVGYGGISFAFSQAIPAIKTGFYPNTISTDIHTGSMNNAMKDMLNVMSKFLAMGMDLPAVIKASTWAPAQAIHREELGNLSAGSRADVSVLRVLDGKFMMNDTGTFGFFDYTGTKVTGKQKLEAEVTIRAGKVVYDLNGLTNPIVVSRR</sequence>
<dbReference type="PIRSF" id="PIRSF039004">
    <property type="entry name" value="ADE_EF_0837"/>
    <property type="match status" value="1"/>
</dbReference>